<organism evidence="6 7">
    <name type="scientific">Rhodocytophaga aerolata</name>
    <dbReference type="NCBI Taxonomy" id="455078"/>
    <lineage>
        <taxon>Bacteria</taxon>
        <taxon>Pseudomonadati</taxon>
        <taxon>Bacteroidota</taxon>
        <taxon>Cytophagia</taxon>
        <taxon>Cytophagales</taxon>
        <taxon>Rhodocytophagaceae</taxon>
        <taxon>Rhodocytophaga</taxon>
    </lineage>
</organism>
<dbReference type="NCBIfam" id="TIGR00177">
    <property type="entry name" value="molyb_syn"/>
    <property type="match status" value="1"/>
</dbReference>
<dbReference type="PANTHER" id="PTHR10192:SF5">
    <property type="entry name" value="GEPHYRIN"/>
    <property type="match status" value="1"/>
</dbReference>
<gene>
    <name evidence="6" type="ORF">Q0590_14585</name>
</gene>
<dbReference type="InterPro" id="IPR001453">
    <property type="entry name" value="MoaB/Mog_dom"/>
</dbReference>
<reference evidence="6" key="1">
    <citation type="submission" date="2023-07" db="EMBL/GenBank/DDBJ databases">
        <title>The genome sequence of Rhodocytophaga aerolata KACC 12507.</title>
        <authorList>
            <person name="Zhang X."/>
        </authorList>
    </citation>
    <scope>NUCLEOTIDE SEQUENCE</scope>
    <source>
        <strain evidence="6">KACC 12507</strain>
    </source>
</reference>
<dbReference type="Gene3D" id="3.40.980.10">
    <property type="entry name" value="MoaB/Mog-like domain"/>
    <property type="match status" value="1"/>
</dbReference>
<dbReference type="InterPro" id="IPR036425">
    <property type="entry name" value="MoaB/Mog-like_dom_sf"/>
</dbReference>
<evidence type="ECO:0000313" key="7">
    <source>
        <dbReference type="Proteomes" id="UP001168528"/>
    </source>
</evidence>
<evidence type="ECO:0000256" key="3">
    <source>
        <dbReference type="ARBA" id="ARBA00047317"/>
    </source>
</evidence>
<evidence type="ECO:0000313" key="6">
    <source>
        <dbReference type="EMBL" id="MDO1447492.1"/>
    </source>
</evidence>
<dbReference type="Pfam" id="PF00994">
    <property type="entry name" value="MoCF_biosynth"/>
    <property type="match status" value="1"/>
</dbReference>
<feature type="domain" description="MoaB/Mog" evidence="5">
    <location>
        <begin position="177"/>
        <end position="315"/>
    </location>
</feature>
<dbReference type="CDD" id="cd00887">
    <property type="entry name" value="MoeA"/>
    <property type="match status" value="1"/>
</dbReference>
<dbReference type="EC" id="2.10.1.1" evidence="4"/>
<dbReference type="Gene3D" id="2.40.340.10">
    <property type="entry name" value="MoeA, C-terminal, domain IV"/>
    <property type="match status" value="1"/>
</dbReference>
<dbReference type="Gene3D" id="3.90.105.10">
    <property type="entry name" value="Molybdopterin biosynthesis moea protein, domain 2"/>
    <property type="match status" value="1"/>
</dbReference>
<sequence>MTTVAEAVQLITAQAKSFGKEKISIDEAYNRVLAQPIIADRDYPPFNRATMDGYAVQAADFLEKGMNSLQVLENLFAGGVATQQVTSGTCIKIMTGAPVPQGADAVIRVEDTRQEGKTVYFTTTASRAGQNIAKQGEDARKNDILIPQNQWIDATVMGGMAVTGYAEVLVEKLPKVAIISTGNEVVQVGQEVQSHQIRDSNTYAIRSFFRHYQIQSPVTILAPDSKTALTEAIQSVLDTNILVLSGGVSKGDADYVPEVLQALGVQQIFHRIQIKPGAPLWFGTLPNGGAVFGLPGNPVSVQVACRLFIEPYLRTCFGTRLREPMLLPFLSQKPKKAKFDEYFPCKIVTEGAISGLVSLRNNSSGDIGATLGSDGIALHPHDTEMLIKDTPVQFFFW</sequence>
<keyword evidence="4" id="KW-0500">Molybdenum</keyword>
<evidence type="ECO:0000256" key="1">
    <source>
        <dbReference type="ARBA" id="ARBA00002901"/>
    </source>
</evidence>
<dbReference type="PANTHER" id="PTHR10192">
    <property type="entry name" value="MOLYBDOPTERIN BIOSYNTHESIS PROTEIN"/>
    <property type="match status" value="1"/>
</dbReference>
<dbReference type="RefSeq" id="WP_302038296.1">
    <property type="nucleotide sequence ID" value="NZ_JAUKPO010000007.1"/>
</dbReference>
<accession>A0ABT8R9Q3</accession>
<comment type="similarity">
    <text evidence="2 4">Belongs to the MoeA family.</text>
</comment>
<protein>
    <recommendedName>
        <fullName evidence="4">Molybdopterin molybdenumtransferase</fullName>
        <ecNumber evidence="4">2.10.1.1</ecNumber>
    </recommendedName>
</protein>
<comment type="catalytic activity">
    <reaction evidence="3">
        <text>adenylyl-molybdopterin + molybdate = Mo-molybdopterin + AMP + H(+)</text>
        <dbReference type="Rhea" id="RHEA:35047"/>
        <dbReference type="ChEBI" id="CHEBI:15378"/>
        <dbReference type="ChEBI" id="CHEBI:36264"/>
        <dbReference type="ChEBI" id="CHEBI:62727"/>
        <dbReference type="ChEBI" id="CHEBI:71302"/>
        <dbReference type="ChEBI" id="CHEBI:456215"/>
        <dbReference type="EC" id="2.10.1.1"/>
    </reaction>
</comment>
<keyword evidence="4" id="KW-0501">Molybdenum cofactor biosynthesis</keyword>
<dbReference type="EMBL" id="JAUKPO010000007">
    <property type="protein sequence ID" value="MDO1447492.1"/>
    <property type="molecule type" value="Genomic_DNA"/>
</dbReference>
<comment type="pathway">
    <text evidence="4">Cofactor biosynthesis; molybdopterin biosynthesis.</text>
</comment>
<keyword evidence="7" id="KW-1185">Reference proteome</keyword>
<comment type="caution">
    <text evidence="6">The sequence shown here is derived from an EMBL/GenBank/DDBJ whole genome shotgun (WGS) entry which is preliminary data.</text>
</comment>
<evidence type="ECO:0000256" key="4">
    <source>
        <dbReference type="RuleBase" id="RU365090"/>
    </source>
</evidence>
<dbReference type="InterPro" id="IPR036135">
    <property type="entry name" value="MoeA_linker/N_sf"/>
</dbReference>
<dbReference type="InterPro" id="IPR036688">
    <property type="entry name" value="MoeA_C_domain_IV_sf"/>
</dbReference>
<keyword evidence="4" id="KW-0808">Transferase</keyword>
<dbReference type="Pfam" id="PF03453">
    <property type="entry name" value="MoeA_N"/>
    <property type="match status" value="1"/>
</dbReference>
<keyword evidence="4" id="KW-0479">Metal-binding</keyword>
<dbReference type="InterPro" id="IPR005110">
    <property type="entry name" value="MoeA_linker/N"/>
</dbReference>
<comment type="function">
    <text evidence="1 4">Catalyzes the insertion of molybdate into adenylated molybdopterin with the concomitant release of AMP.</text>
</comment>
<name>A0ABT8R9Q3_9BACT</name>
<evidence type="ECO:0000259" key="5">
    <source>
        <dbReference type="SMART" id="SM00852"/>
    </source>
</evidence>
<dbReference type="InterPro" id="IPR038987">
    <property type="entry name" value="MoeA-like"/>
</dbReference>
<dbReference type="Gene3D" id="2.170.190.11">
    <property type="entry name" value="Molybdopterin biosynthesis moea protein, domain 3"/>
    <property type="match status" value="1"/>
</dbReference>
<keyword evidence="4" id="KW-0460">Magnesium</keyword>
<dbReference type="SUPFAM" id="SSF53218">
    <property type="entry name" value="Molybdenum cofactor biosynthesis proteins"/>
    <property type="match status" value="1"/>
</dbReference>
<comment type="cofactor">
    <cofactor evidence="4">
        <name>Mg(2+)</name>
        <dbReference type="ChEBI" id="CHEBI:18420"/>
    </cofactor>
</comment>
<dbReference type="SUPFAM" id="SSF63882">
    <property type="entry name" value="MoeA N-terminal region -like"/>
    <property type="match status" value="1"/>
</dbReference>
<dbReference type="SMART" id="SM00852">
    <property type="entry name" value="MoCF_biosynth"/>
    <property type="match status" value="1"/>
</dbReference>
<evidence type="ECO:0000256" key="2">
    <source>
        <dbReference type="ARBA" id="ARBA00010763"/>
    </source>
</evidence>
<dbReference type="Proteomes" id="UP001168528">
    <property type="component" value="Unassembled WGS sequence"/>
</dbReference>
<proteinExistence type="inferred from homology"/>